<dbReference type="InterPro" id="IPR005467">
    <property type="entry name" value="His_kinase_dom"/>
</dbReference>
<evidence type="ECO:0000259" key="15">
    <source>
        <dbReference type="PROSITE" id="PS50109"/>
    </source>
</evidence>
<dbReference type="GO" id="GO:0005524">
    <property type="term" value="F:ATP binding"/>
    <property type="evidence" value="ECO:0007669"/>
    <property type="project" value="UniProtKB-KW"/>
</dbReference>
<evidence type="ECO:0000256" key="4">
    <source>
        <dbReference type="ARBA" id="ARBA00022475"/>
    </source>
</evidence>
<evidence type="ECO:0000259" key="16">
    <source>
        <dbReference type="PROSITE" id="PS50885"/>
    </source>
</evidence>
<reference evidence="17 18" key="1">
    <citation type="journal article" date="2012" name="J. Bacteriol.">
        <title>Genome Sequence of the Pattern-Forming Social Bacterium Paenibacillus dendritiformis C454 Chiral Morphotype.</title>
        <authorList>
            <person name="Sirota-Madi A."/>
            <person name="Olender T."/>
            <person name="Helman Y."/>
            <person name="Brainis I."/>
            <person name="Finkelshtein A."/>
            <person name="Roth D."/>
            <person name="Hagai E."/>
            <person name="Leshkowitz D."/>
            <person name="Brodsky L."/>
            <person name="Galatenko V."/>
            <person name="Nikolaev V."/>
            <person name="Gutnick D.L."/>
            <person name="Lancet D."/>
            <person name="Ben-Jacob E."/>
        </authorList>
    </citation>
    <scope>NUCLEOTIDE SEQUENCE [LARGE SCALE GENOMIC DNA]</scope>
    <source>
        <strain evidence="17 18">C454</strain>
    </source>
</reference>
<dbReference type="Gene3D" id="6.10.340.10">
    <property type="match status" value="1"/>
</dbReference>
<dbReference type="Pfam" id="PF00672">
    <property type="entry name" value="HAMP"/>
    <property type="match status" value="1"/>
</dbReference>
<evidence type="ECO:0000256" key="10">
    <source>
        <dbReference type="ARBA" id="ARBA00022840"/>
    </source>
</evidence>
<keyword evidence="8" id="KW-0547">Nucleotide-binding</keyword>
<organism evidence="17 18">
    <name type="scientific">Paenibacillus dendritiformis C454</name>
    <dbReference type="NCBI Taxonomy" id="1131935"/>
    <lineage>
        <taxon>Bacteria</taxon>
        <taxon>Bacillati</taxon>
        <taxon>Bacillota</taxon>
        <taxon>Bacilli</taxon>
        <taxon>Bacillales</taxon>
        <taxon>Paenibacillaceae</taxon>
        <taxon>Paenibacillus</taxon>
    </lineage>
</organism>
<dbReference type="PROSITE" id="PS50885">
    <property type="entry name" value="HAMP"/>
    <property type="match status" value="1"/>
</dbReference>
<dbReference type="Pfam" id="PF02518">
    <property type="entry name" value="HATPase_c"/>
    <property type="match status" value="1"/>
</dbReference>
<dbReference type="PANTHER" id="PTHR45436">
    <property type="entry name" value="SENSOR HISTIDINE KINASE YKOH"/>
    <property type="match status" value="1"/>
</dbReference>
<evidence type="ECO:0000256" key="13">
    <source>
        <dbReference type="ARBA" id="ARBA00023136"/>
    </source>
</evidence>
<dbReference type="PANTHER" id="PTHR45436:SF5">
    <property type="entry name" value="SENSOR HISTIDINE KINASE TRCS"/>
    <property type="match status" value="1"/>
</dbReference>
<feature type="transmembrane region" description="Helical" evidence="14">
    <location>
        <begin position="7"/>
        <end position="30"/>
    </location>
</feature>
<dbReference type="Gene3D" id="3.30.565.10">
    <property type="entry name" value="Histidine kinase-like ATPase, C-terminal domain"/>
    <property type="match status" value="1"/>
</dbReference>
<keyword evidence="9" id="KW-0418">Kinase</keyword>
<dbReference type="SMART" id="SM00304">
    <property type="entry name" value="HAMP"/>
    <property type="match status" value="1"/>
</dbReference>
<dbReference type="PROSITE" id="PS50109">
    <property type="entry name" value="HIS_KIN"/>
    <property type="match status" value="1"/>
</dbReference>
<dbReference type="GO" id="GO:0005886">
    <property type="term" value="C:plasma membrane"/>
    <property type="evidence" value="ECO:0007669"/>
    <property type="project" value="UniProtKB-SubCell"/>
</dbReference>
<dbReference type="CDD" id="cd06225">
    <property type="entry name" value="HAMP"/>
    <property type="match status" value="1"/>
</dbReference>
<evidence type="ECO:0000256" key="8">
    <source>
        <dbReference type="ARBA" id="ARBA00022741"/>
    </source>
</evidence>
<dbReference type="InterPro" id="IPR050428">
    <property type="entry name" value="TCS_sensor_his_kinase"/>
</dbReference>
<evidence type="ECO:0000256" key="6">
    <source>
        <dbReference type="ARBA" id="ARBA00022679"/>
    </source>
</evidence>
<evidence type="ECO:0000256" key="11">
    <source>
        <dbReference type="ARBA" id="ARBA00022989"/>
    </source>
</evidence>
<dbReference type="SUPFAM" id="SSF47384">
    <property type="entry name" value="Homodimeric domain of signal transducing histidine kinase"/>
    <property type="match status" value="1"/>
</dbReference>
<dbReference type="InterPro" id="IPR036890">
    <property type="entry name" value="HATPase_C_sf"/>
</dbReference>
<keyword evidence="5" id="KW-0597">Phosphoprotein</keyword>
<dbReference type="InterPro" id="IPR003594">
    <property type="entry name" value="HATPase_dom"/>
</dbReference>
<keyword evidence="7 14" id="KW-0812">Transmembrane</keyword>
<evidence type="ECO:0000313" key="17">
    <source>
        <dbReference type="EMBL" id="EHQ60011.1"/>
    </source>
</evidence>
<keyword evidence="13 14" id="KW-0472">Membrane</keyword>
<evidence type="ECO:0000256" key="5">
    <source>
        <dbReference type="ARBA" id="ARBA00022553"/>
    </source>
</evidence>
<dbReference type="PATRIC" id="fig|1131935.3.peg.4680"/>
<keyword evidence="10" id="KW-0067">ATP-binding</keyword>
<evidence type="ECO:0000256" key="3">
    <source>
        <dbReference type="ARBA" id="ARBA00012438"/>
    </source>
</evidence>
<dbReference type="EC" id="2.7.13.3" evidence="3"/>
<evidence type="ECO:0000256" key="12">
    <source>
        <dbReference type="ARBA" id="ARBA00023012"/>
    </source>
</evidence>
<evidence type="ECO:0000256" key="1">
    <source>
        <dbReference type="ARBA" id="ARBA00000085"/>
    </source>
</evidence>
<name>H3SLQ8_9BACL</name>
<proteinExistence type="predicted"/>
<dbReference type="EMBL" id="AHKH01000088">
    <property type="protein sequence ID" value="EHQ60011.1"/>
    <property type="molecule type" value="Genomic_DNA"/>
</dbReference>
<dbReference type="InterPro" id="IPR003661">
    <property type="entry name" value="HisK_dim/P_dom"/>
</dbReference>
<gene>
    <name evidence="17" type="ORF">PDENDC454_22474</name>
</gene>
<protein>
    <recommendedName>
        <fullName evidence="3">histidine kinase</fullName>
        <ecNumber evidence="3">2.7.13.3</ecNumber>
    </recommendedName>
</protein>
<evidence type="ECO:0000256" key="9">
    <source>
        <dbReference type="ARBA" id="ARBA00022777"/>
    </source>
</evidence>
<feature type="domain" description="Histidine kinase" evidence="15">
    <location>
        <begin position="239"/>
        <end position="450"/>
    </location>
</feature>
<comment type="catalytic activity">
    <reaction evidence="1">
        <text>ATP + protein L-histidine = ADP + protein N-phospho-L-histidine.</text>
        <dbReference type="EC" id="2.7.13.3"/>
    </reaction>
</comment>
<dbReference type="Pfam" id="PF00512">
    <property type="entry name" value="HisKA"/>
    <property type="match status" value="1"/>
</dbReference>
<keyword evidence="11 14" id="KW-1133">Transmembrane helix</keyword>
<sequence>MKLRNKINLYTSVLFIALILIVSAAIYYIFSGMMLDSEADRVAAEAQQALAGINQAGTSIPPDDLLRAYAPLHGILQIVNADGSRGAAVAPPELKALRDLPVAYYRQEVRDIVTYQGIPHVFVSLPIVWHGGEVANLQVTESLKPTADMLNILRVVLILVSGLAILPVLISSKLLSNFITRPISSMIATMRDIQRSGQFKRIPLPKKSKDELYQMGDTFNHMMDLLEVNYEKQGQFISNASHELKTPLTIIESYASLLQRRGREQPELFDESVEAIHSEAIRMKDLTQQLLLLAKHDEMWKVTMEPIDLGHMVEEWVRAFQKAYHRDITLQREADVIIETDVQKCKQLFYIVMDNARKYSEEAIGVCIKKEGRTAVVEVSDRGIGIPADSLDKIFDRFYRVDKARTRAKGGFGLGLALAKEIADALEADIRIESIEGHGTKVRITFKMTPSRNLIGAESRPF</sequence>
<dbReference type="FunFam" id="3.30.565.10:FF:000006">
    <property type="entry name" value="Sensor histidine kinase WalK"/>
    <property type="match status" value="1"/>
</dbReference>
<evidence type="ECO:0000256" key="14">
    <source>
        <dbReference type="SAM" id="Phobius"/>
    </source>
</evidence>
<keyword evidence="12" id="KW-0902">Two-component regulatory system</keyword>
<dbReference type="OrthoDB" id="9786919at2"/>
<dbReference type="CDD" id="cd00075">
    <property type="entry name" value="HATPase"/>
    <property type="match status" value="1"/>
</dbReference>
<evidence type="ECO:0000256" key="2">
    <source>
        <dbReference type="ARBA" id="ARBA00004651"/>
    </source>
</evidence>
<dbReference type="SUPFAM" id="SSF55874">
    <property type="entry name" value="ATPase domain of HSP90 chaperone/DNA topoisomerase II/histidine kinase"/>
    <property type="match status" value="1"/>
</dbReference>
<evidence type="ECO:0000256" key="7">
    <source>
        <dbReference type="ARBA" id="ARBA00022692"/>
    </source>
</evidence>
<comment type="caution">
    <text evidence="17">The sequence shown here is derived from an EMBL/GenBank/DDBJ whole genome shotgun (WGS) entry which is preliminary data.</text>
</comment>
<dbReference type="SMART" id="SM00388">
    <property type="entry name" value="HisKA"/>
    <property type="match status" value="1"/>
</dbReference>
<accession>H3SLQ8</accession>
<dbReference type="Gene3D" id="1.10.287.130">
    <property type="match status" value="1"/>
</dbReference>
<dbReference type="AlphaFoldDB" id="H3SLQ8"/>
<dbReference type="SUPFAM" id="SSF158472">
    <property type="entry name" value="HAMP domain-like"/>
    <property type="match status" value="1"/>
</dbReference>
<keyword evidence="4" id="KW-1003">Cell membrane</keyword>
<dbReference type="STRING" id="1131935.PDENDC454_22474"/>
<dbReference type="SMART" id="SM00387">
    <property type="entry name" value="HATPase_c"/>
    <property type="match status" value="1"/>
</dbReference>
<keyword evidence="18" id="KW-1185">Reference proteome</keyword>
<dbReference type="PRINTS" id="PR00344">
    <property type="entry name" value="BCTRLSENSOR"/>
</dbReference>
<dbReference type="FunFam" id="1.10.287.130:FF:000001">
    <property type="entry name" value="Two-component sensor histidine kinase"/>
    <property type="match status" value="1"/>
</dbReference>
<dbReference type="CDD" id="cd00082">
    <property type="entry name" value="HisKA"/>
    <property type="match status" value="1"/>
</dbReference>
<keyword evidence="6" id="KW-0808">Transferase</keyword>
<dbReference type="Proteomes" id="UP000003900">
    <property type="component" value="Unassembled WGS sequence"/>
</dbReference>
<dbReference type="RefSeq" id="WP_006678983.1">
    <property type="nucleotide sequence ID" value="NZ_AHKH01000088.1"/>
</dbReference>
<dbReference type="InterPro" id="IPR003660">
    <property type="entry name" value="HAMP_dom"/>
</dbReference>
<comment type="subcellular location">
    <subcellularLocation>
        <location evidence="2">Cell membrane</location>
        <topology evidence="2">Multi-pass membrane protein</topology>
    </subcellularLocation>
</comment>
<dbReference type="GO" id="GO:0000155">
    <property type="term" value="F:phosphorelay sensor kinase activity"/>
    <property type="evidence" value="ECO:0007669"/>
    <property type="project" value="InterPro"/>
</dbReference>
<dbReference type="InterPro" id="IPR036097">
    <property type="entry name" value="HisK_dim/P_sf"/>
</dbReference>
<evidence type="ECO:0000313" key="18">
    <source>
        <dbReference type="Proteomes" id="UP000003900"/>
    </source>
</evidence>
<dbReference type="InterPro" id="IPR004358">
    <property type="entry name" value="Sig_transdc_His_kin-like_C"/>
</dbReference>
<feature type="domain" description="HAMP" evidence="16">
    <location>
        <begin position="177"/>
        <end position="231"/>
    </location>
</feature>